<evidence type="ECO:0000313" key="1">
    <source>
        <dbReference type="EMBL" id="HIQ70884.1"/>
    </source>
</evidence>
<reference evidence="1" key="1">
    <citation type="submission" date="2020-10" db="EMBL/GenBank/DDBJ databases">
        <authorList>
            <person name="Gilroy R."/>
        </authorList>
    </citation>
    <scope>NUCLEOTIDE SEQUENCE</scope>
    <source>
        <strain evidence="1">ChiSxjej2B14-6234</strain>
    </source>
</reference>
<accession>A0A9D0Z8F2</accession>
<evidence type="ECO:0000313" key="2">
    <source>
        <dbReference type="Proteomes" id="UP000886887"/>
    </source>
</evidence>
<comment type="caution">
    <text evidence="1">The sequence shown here is derived from an EMBL/GenBank/DDBJ whole genome shotgun (WGS) entry which is preliminary data.</text>
</comment>
<dbReference type="EMBL" id="DVFJ01000006">
    <property type="protein sequence ID" value="HIQ70884.1"/>
    <property type="molecule type" value="Genomic_DNA"/>
</dbReference>
<name>A0A9D0Z8F2_9FIRM</name>
<protein>
    <submittedName>
        <fullName evidence="1">Uncharacterized protein</fullName>
    </submittedName>
</protein>
<organism evidence="1 2">
    <name type="scientific">Candidatus Onthenecus intestinigallinarum</name>
    <dbReference type="NCBI Taxonomy" id="2840875"/>
    <lineage>
        <taxon>Bacteria</taxon>
        <taxon>Bacillati</taxon>
        <taxon>Bacillota</taxon>
        <taxon>Clostridia</taxon>
        <taxon>Eubacteriales</taxon>
        <taxon>Candidatus Onthenecus</taxon>
    </lineage>
</organism>
<dbReference type="AlphaFoldDB" id="A0A9D0Z8F2"/>
<proteinExistence type="predicted"/>
<sequence length="267" mass="29048">MSFYSYKNGNAAGCPGIVGNDVLNGLNEKICIQVQRVYDSCLQQEQIDDVDVTLVSYGLVPSCGCGTNDTNENTQPVMPIAFESCRSTSTEGTIRDLTIDRLCDRPCFARVRCKIDVPIDILFTDANCREYIGRGVVTVNKDVLLSIPDESIVPYTLESMVSAICVSGTYRGNNVFRLTVCVTVILKVLAKVEILVPSYGFCTVPPCEEFADNVCDEFFSLPLFPPALCDDSTVQTGCNCGCTTIGGNNCNTNCNTNCNCSCNSCRR</sequence>
<reference evidence="1" key="2">
    <citation type="journal article" date="2021" name="PeerJ">
        <title>Extensive microbial diversity within the chicken gut microbiome revealed by metagenomics and culture.</title>
        <authorList>
            <person name="Gilroy R."/>
            <person name="Ravi A."/>
            <person name="Getino M."/>
            <person name="Pursley I."/>
            <person name="Horton D.L."/>
            <person name="Alikhan N.F."/>
            <person name="Baker D."/>
            <person name="Gharbi K."/>
            <person name="Hall N."/>
            <person name="Watson M."/>
            <person name="Adriaenssens E.M."/>
            <person name="Foster-Nyarko E."/>
            <person name="Jarju S."/>
            <person name="Secka A."/>
            <person name="Antonio M."/>
            <person name="Oren A."/>
            <person name="Chaudhuri R.R."/>
            <person name="La Ragione R."/>
            <person name="Hildebrand F."/>
            <person name="Pallen M.J."/>
        </authorList>
    </citation>
    <scope>NUCLEOTIDE SEQUENCE</scope>
    <source>
        <strain evidence="1">ChiSxjej2B14-6234</strain>
    </source>
</reference>
<dbReference type="Proteomes" id="UP000886887">
    <property type="component" value="Unassembled WGS sequence"/>
</dbReference>
<gene>
    <name evidence="1" type="ORF">IAB73_01540</name>
</gene>